<dbReference type="InterPro" id="IPR014825">
    <property type="entry name" value="DNA_alkylation"/>
</dbReference>
<dbReference type="InterPro" id="IPR016024">
    <property type="entry name" value="ARM-type_fold"/>
</dbReference>
<organism evidence="3 6">
    <name type="scientific">Candidatus Methanofastidiosum methylothiophilum</name>
    <dbReference type="NCBI Taxonomy" id="1705564"/>
    <lineage>
        <taxon>Archaea</taxon>
        <taxon>Methanobacteriati</taxon>
        <taxon>Methanobacteriota</taxon>
        <taxon>Stenosarchaea group</taxon>
        <taxon>Candidatus Methanofastidiosia</taxon>
        <taxon>Candidatus Methanofastidiosales</taxon>
        <taxon>Candidatus Methanofastidiosaceae</taxon>
        <taxon>Candidatus Methanofastidiosum</taxon>
    </lineage>
</organism>
<evidence type="ECO:0000313" key="4">
    <source>
        <dbReference type="Proteomes" id="UP000091929"/>
    </source>
</evidence>
<protein>
    <submittedName>
        <fullName evidence="3">DNA alkylation repair enzyme</fullName>
    </submittedName>
</protein>
<evidence type="ECO:0000313" key="5">
    <source>
        <dbReference type="Proteomes" id="UP000092401"/>
    </source>
</evidence>
<name>A0A150J0Q9_9EURY</name>
<dbReference type="Pfam" id="PF08713">
    <property type="entry name" value="DNA_alkylation"/>
    <property type="match status" value="1"/>
</dbReference>
<gene>
    <name evidence="1" type="ORF">APG10_00546</name>
    <name evidence="2" type="ORF">APG11_00665</name>
    <name evidence="3" type="ORF">APG12_00597</name>
</gene>
<accession>A0A150J0Q9</accession>
<dbReference type="EMBL" id="LNGF01000012">
    <property type="protein sequence ID" value="KYC47995.1"/>
    <property type="molecule type" value="Genomic_DNA"/>
</dbReference>
<dbReference type="Proteomes" id="UP000092401">
    <property type="component" value="Unassembled WGS sequence"/>
</dbReference>
<dbReference type="Proteomes" id="UP000092403">
    <property type="component" value="Unassembled WGS sequence"/>
</dbReference>
<accession>A0A150IT05</accession>
<dbReference type="EMBL" id="LNJC01000009">
    <property type="protein sequence ID" value="KYC50685.1"/>
    <property type="molecule type" value="Genomic_DNA"/>
</dbReference>
<proteinExistence type="predicted"/>
<evidence type="ECO:0000313" key="6">
    <source>
        <dbReference type="Proteomes" id="UP000092403"/>
    </source>
</evidence>
<dbReference type="SUPFAM" id="SSF48371">
    <property type="entry name" value="ARM repeat"/>
    <property type="match status" value="1"/>
</dbReference>
<sequence>MKDENKWVRRSVGVSIHFFSKRNVNQREKNLLVLKTLEPHIEEKQKDVVKGIGWGLKTIGKHHPDLLTEFILEELKKEKKVSKLLLRKSLTYIPEKNRAEIESFV</sequence>
<comment type="caution">
    <text evidence="3">The sequence shown here is derived from an EMBL/GenBank/DDBJ whole genome shotgun (WGS) entry which is preliminary data.</text>
</comment>
<evidence type="ECO:0000313" key="3">
    <source>
        <dbReference type="EMBL" id="KYC50685.1"/>
    </source>
</evidence>
<dbReference type="Proteomes" id="UP000091929">
    <property type="component" value="Unassembled WGS sequence"/>
</dbReference>
<dbReference type="EMBL" id="LNGE01000011">
    <property type="protein sequence ID" value="KYC45742.1"/>
    <property type="molecule type" value="Genomic_DNA"/>
</dbReference>
<reference evidence="4 5" key="1">
    <citation type="journal article" date="2016" name="ISME J.">
        <title>Chasing the elusive Euryarchaeota class WSA2: genomes reveal a uniquely fastidious methyl-reducing methanogen.</title>
        <authorList>
            <person name="Nobu M.K."/>
            <person name="Narihiro T."/>
            <person name="Kuroda K."/>
            <person name="Mei R."/>
            <person name="Liu W.T."/>
        </authorList>
    </citation>
    <scope>NUCLEOTIDE SEQUENCE [LARGE SCALE GENOMIC DNA]</scope>
    <source>
        <strain evidence="1">B03fssc0709_Meth_Bin005</strain>
        <strain evidence="2">B15fssc0709_Meth_Bin003</strain>
        <strain evidence="3">BMIXfssc0709_Meth_Bin006</strain>
    </source>
</reference>
<evidence type="ECO:0000313" key="1">
    <source>
        <dbReference type="EMBL" id="KYC45742.1"/>
    </source>
</evidence>
<evidence type="ECO:0000313" key="2">
    <source>
        <dbReference type="EMBL" id="KYC47995.1"/>
    </source>
</evidence>
<dbReference type="Gene3D" id="1.25.40.290">
    <property type="entry name" value="ARM repeat domains"/>
    <property type="match status" value="1"/>
</dbReference>
<accession>A0A150ILG8</accession>
<dbReference type="AlphaFoldDB" id="A0A150J0Q9"/>